<protein>
    <recommendedName>
        <fullName evidence="4">RRM domain-containing protein</fullName>
    </recommendedName>
</protein>
<reference evidence="2 3" key="1">
    <citation type="journal article" date="2024" name="Commun. Biol.">
        <title>Comparative genomic analysis of thermophilic fungi reveals convergent evolutionary adaptations and gene losses.</title>
        <authorList>
            <person name="Steindorff A.S."/>
            <person name="Aguilar-Pontes M.V."/>
            <person name="Robinson A.J."/>
            <person name="Andreopoulos B."/>
            <person name="LaButti K."/>
            <person name="Kuo A."/>
            <person name="Mondo S."/>
            <person name="Riley R."/>
            <person name="Otillar R."/>
            <person name="Haridas S."/>
            <person name="Lipzen A."/>
            <person name="Grimwood J."/>
            <person name="Schmutz J."/>
            <person name="Clum A."/>
            <person name="Reid I.D."/>
            <person name="Moisan M.C."/>
            <person name="Butler G."/>
            <person name="Nguyen T.T.M."/>
            <person name="Dewar K."/>
            <person name="Conant G."/>
            <person name="Drula E."/>
            <person name="Henrissat B."/>
            <person name="Hansel C."/>
            <person name="Singer S."/>
            <person name="Hutchinson M.I."/>
            <person name="de Vries R.P."/>
            <person name="Natvig D.O."/>
            <person name="Powell A.J."/>
            <person name="Tsang A."/>
            <person name="Grigoriev I.V."/>
        </authorList>
    </citation>
    <scope>NUCLEOTIDE SEQUENCE [LARGE SCALE GENOMIC DNA]</scope>
    <source>
        <strain evidence="2 3">CBS 494.80</strain>
    </source>
</reference>
<evidence type="ECO:0008006" key="4">
    <source>
        <dbReference type="Google" id="ProtNLM"/>
    </source>
</evidence>
<evidence type="ECO:0000256" key="1">
    <source>
        <dbReference type="SAM" id="MobiDB-lite"/>
    </source>
</evidence>
<feature type="region of interest" description="Disordered" evidence="1">
    <location>
        <begin position="502"/>
        <end position="601"/>
    </location>
</feature>
<name>A0ABR4CHP3_9HELO</name>
<feature type="region of interest" description="Disordered" evidence="1">
    <location>
        <begin position="126"/>
        <end position="157"/>
    </location>
</feature>
<dbReference type="SUPFAM" id="SSF54928">
    <property type="entry name" value="RNA-binding domain, RBD"/>
    <property type="match status" value="1"/>
</dbReference>
<dbReference type="Gene3D" id="3.30.70.330">
    <property type="match status" value="1"/>
</dbReference>
<sequence>MNQAHHRQGNQINEQGTQLNNPNVAFVVNHHDLDYEDPFDNSTTGSPSTLAPDEFSDSEEEADHVTADHTTDVAQPDIAIDFASQQLSDLPTPSPRLHNSPPTPAKYILPPFQDTKTAPHYSLYDSTPRPTESAPVASTSSPGINFPDLPTPTHEPIISKMDSRRGVYLPTGRGSAQPSIPQFLTMPTNISTESTDSQGSVRTQVPGSFHQEQYYGQANNGAVPFATPDLDSMSTFSAPAFKGLNPTSMPWAPPGGEQSQFGGSQYGMGSPSVGVATPRHMGYPPANNGYATQLKPTAYNAAQGAYVPQQQKMSDYGISAHGGNGAYNGRGSMGGYQQPQQMGGNMGGYPTSNVYSQGMGAAPYQPSNPYGPSQNGGPPPSPYNAASMSNYNGQYGQGAQMGGYAYQGSGQVDNGYGNATNYAVGGQNQMYQNNQYGSAAGDGYQPQGQPWAGQYQAQAQYPAQNSYVNPSNANRGKSVYNKPYIPAAPYNQSNLATAPVVNNYNQGRHPEQQSYQVQDGGAVQPPLRVSSTSPTVNSSAAQSTSTSSVLGVESAAGMSSPIARLPQEFSSEPRNTRTPILRSRHGQHGVPSTDPSSKSGLVSWLENVSPTPAPRMLSVDTSNVNLSGGDILAQAQKAGAMPFTSGGPRSEADPFAVTRATPMKPAINPFGPSPQQLGPFNGRGMFAKPTVSAALRSLTANGRPGISEALDSDTLPFVEYCRKAREDTWGVIKIKNIPYSVNRPEVLAFLGRNARLINEQDFEPVHIVMERVTSKTLDCYVEFISFNEAVNAVNRFETNRTGGRGGRLGQRHVEVELSSQEQLMHDLFPKAKNVTWHGSRPVIAPRDFNDKYNSGFQGFISKEELVMLVKHVEAPQRSPFSKECPQRPFECLISTLLKYPWYMVDVITIDDRNQLFKVTLHLIELLQERIASEHENINLTTVLLKRVWRAALKCPGFSPAMKDDIVWKCSIDPQVASEAGVPDYAAYWSGLWTIGPKPGVPTDLVLYYAAIIRETVGTQAEMTLAQKAATGHQSPEASLFGELIKLVDLPKNQKEFKDLTLAQCATAEWAAIEQALRRALTPALTAGPGA</sequence>
<keyword evidence="3" id="KW-1185">Reference proteome</keyword>
<feature type="compositionally biased region" description="Polar residues" evidence="1">
    <location>
        <begin position="40"/>
        <end position="49"/>
    </location>
</feature>
<proteinExistence type="predicted"/>
<accession>A0ABR4CHP3</accession>
<feature type="compositionally biased region" description="Polar residues" evidence="1">
    <location>
        <begin position="126"/>
        <end position="143"/>
    </location>
</feature>
<feature type="compositionally biased region" description="Low complexity" evidence="1">
    <location>
        <begin position="367"/>
        <end position="376"/>
    </location>
</feature>
<feature type="compositionally biased region" description="Polar residues" evidence="1">
    <location>
        <begin position="9"/>
        <end position="21"/>
    </location>
</feature>
<organism evidence="2 3">
    <name type="scientific">Oculimacula yallundae</name>
    <dbReference type="NCBI Taxonomy" id="86028"/>
    <lineage>
        <taxon>Eukaryota</taxon>
        <taxon>Fungi</taxon>
        <taxon>Dikarya</taxon>
        <taxon>Ascomycota</taxon>
        <taxon>Pezizomycotina</taxon>
        <taxon>Leotiomycetes</taxon>
        <taxon>Helotiales</taxon>
        <taxon>Ploettnerulaceae</taxon>
        <taxon>Oculimacula</taxon>
    </lineage>
</organism>
<evidence type="ECO:0000313" key="3">
    <source>
        <dbReference type="Proteomes" id="UP001595075"/>
    </source>
</evidence>
<feature type="region of interest" description="Disordered" evidence="1">
    <location>
        <begin position="358"/>
        <end position="385"/>
    </location>
</feature>
<dbReference type="InterPro" id="IPR035979">
    <property type="entry name" value="RBD_domain_sf"/>
</dbReference>
<feature type="compositionally biased region" description="Polar residues" evidence="1">
    <location>
        <begin position="502"/>
        <end position="517"/>
    </location>
</feature>
<feature type="region of interest" description="Disordered" evidence="1">
    <location>
        <begin position="34"/>
        <end position="69"/>
    </location>
</feature>
<evidence type="ECO:0000313" key="2">
    <source>
        <dbReference type="EMBL" id="KAL2069036.1"/>
    </source>
</evidence>
<dbReference type="EMBL" id="JAZHXI010000008">
    <property type="protein sequence ID" value="KAL2069036.1"/>
    <property type="molecule type" value="Genomic_DNA"/>
</dbReference>
<dbReference type="Proteomes" id="UP001595075">
    <property type="component" value="Unassembled WGS sequence"/>
</dbReference>
<feature type="compositionally biased region" description="Polar residues" evidence="1">
    <location>
        <begin position="568"/>
        <end position="578"/>
    </location>
</feature>
<feature type="compositionally biased region" description="Low complexity" evidence="1">
    <location>
        <begin position="538"/>
        <end position="548"/>
    </location>
</feature>
<feature type="region of interest" description="Disordered" evidence="1">
    <location>
        <begin position="1"/>
        <end position="21"/>
    </location>
</feature>
<comment type="caution">
    <text evidence="2">The sequence shown here is derived from an EMBL/GenBank/DDBJ whole genome shotgun (WGS) entry which is preliminary data.</text>
</comment>
<gene>
    <name evidence="2" type="ORF">VTL71DRAFT_15374</name>
</gene>
<dbReference type="InterPro" id="IPR012677">
    <property type="entry name" value="Nucleotide-bd_a/b_plait_sf"/>
</dbReference>